<accession>A0AAV3A2W7</accession>
<evidence type="ECO:0000313" key="1">
    <source>
        <dbReference type="EMBL" id="DBA20908.1"/>
    </source>
</evidence>
<name>A0AAV3A2W7_PYXAD</name>
<proteinExistence type="predicted"/>
<evidence type="ECO:0000313" key="2">
    <source>
        <dbReference type="Proteomes" id="UP001181693"/>
    </source>
</evidence>
<dbReference type="AlphaFoldDB" id="A0AAV3A2W7"/>
<protein>
    <submittedName>
        <fullName evidence="1">Uncharacterized protein</fullName>
    </submittedName>
</protein>
<gene>
    <name evidence="1" type="ORF">GDO54_017645</name>
</gene>
<dbReference type="EMBL" id="DYDO01000007">
    <property type="protein sequence ID" value="DBA20908.1"/>
    <property type="molecule type" value="Genomic_DNA"/>
</dbReference>
<organism evidence="1 2">
    <name type="scientific">Pyxicephalus adspersus</name>
    <name type="common">African bullfrog</name>
    <dbReference type="NCBI Taxonomy" id="30357"/>
    <lineage>
        <taxon>Eukaryota</taxon>
        <taxon>Metazoa</taxon>
        <taxon>Chordata</taxon>
        <taxon>Craniata</taxon>
        <taxon>Vertebrata</taxon>
        <taxon>Euteleostomi</taxon>
        <taxon>Amphibia</taxon>
        <taxon>Batrachia</taxon>
        <taxon>Anura</taxon>
        <taxon>Neobatrachia</taxon>
        <taxon>Ranoidea</taxon>
        <taxon>Pyxicephalidae</taxon>
        <taxon>Pyxicephalinae</taxon>
        <taxon>Pyxicephalus</taxon>
    </lineage>
</organism>
<comment type="caution">
    <text evidence="1">The sequence shown here is derived from an EMBL/GenBank/DDBJ whole genome shotgun (WGS) entry which is preliminary data.</text>
</comment>
<sequence>MMITALENVSCPLVMLNFPTTTQVCRSLCILSTQDSYNLRIYDTSSEILCYNVDHYRTKLHVCASMNTCPFLLHLNQQQLIEEAFVYTWQRRAAAYVVMEKTGRRFVHY</sequence>
<reference evidence="1" key="1">
    <citation type="thesis" date="2020" institute="ProQuest LLC" country="789 East Eisenhower Parkway, Ann Arbor, MI, USA">
        <title>Comparative Genomics and Chromosome Evolution.</title>
        <authorList>
            <person name="Mudd A.B."/>
        </authorList>
    </citation>
    <scope>NUCLEOTIDE SEQUENCE</scope>
    <source>
        <strain evidence="1">1538</strain>
        <tissue evidence="1">Blood</tissue>
    </source>
</reference>
<dbReference type="Proteomes" id="UP001181693">
    <property type="component" value="Unassembled WGS sequence"/>
</dbReference>
<keyword evidence="2" id="KW-1185">Reference proteome</keyword>